<dbReference type="PANTHER" id="PTHR22911:SF6">
    <property type="entry name" value="SOLUTE CARRIER FAMILY 35 MEMBER G1"/>
    <property type="match status" value="1"/>
</dbReference>
<sequence>MNLNTALRAVLGIALLTAMDAVIKAQMQQHPFLLALFMRFAAGAVCAIVVVAVLRPARPTRTSLIGNSIRIPLVILTAGSFFYSISVLPLAEALTLSFLAPVFVALLGALILKERLDGRILQALGFGLAGMLVMVWPRLQGGVTGAELGVAAALVSAISYAFNLILLRTIAVKEHPAIIVLFQNAGPALCLAWPAWYVFQPMSGGDLATYLSAGALGVAGHLSLTSAFARAPASRLAPIEYTALVWASLLGWFVFSEVPLWTTYAGAVLIVAGALAVSRR</sequence>
<comment type="similarity">
    <text evidence="2">Belongs to the drug/metabolite transporter (DMT) superfamily. 10 TMS drug/metabolite exporter (DME) (TC 2.A.7.3) family.</text>
</comment>
<comment type="subcellular location">
    <subcellularLocation>
        <location evidence="1">Membrane</location>
        <topology evidence="1">Multi-pass membrane protein</topology>
    </subcellularLocation>
</comment>
<feature type="transmembrane region" description="Helical" evidence="6">
    <location>
        <begin position="236"/>
        <end position="255"/>
    </location>
</feature>
<organism evidence="8 9">
    <name type="scientific">Bosea lupini</name>
    <dbReference type="NCBI Taxonomy" id="1036779"/>
    <lineage>
        <taxon>Bacteria</taxon>
        <taxon>Pseudomonadati</taxon>
        <taxon>Pseudomonadota</taxon>
        <taxon>Alphaproteobacteria</taxon>
        <taxon>Hyphomicrobiales</taxon>
        <taxon>Boseaceae</taxon>
        <taxon>Bosea</taxon>
    </lineage>
</organism>
<evidence type="ECO:0000256" key="6">
    <source>
        <dbReference type="SAM" id="Phobius"/>
    </source>
</evidence>
<keyword evidence="9" id="KW-1185">Reference proteome</keyword>
<evidence type="ECO:0000256" key="3">
    <source>
        <dbReference type="ARBA" id="ARBA00022692"/>
    </source>
</evidence>
<dbReference type="InterPro" id="IPR037185">
    <property type="entry name" value="EmrE-like"/>
</dbReference>
<feature type="transmembrane region" description="Helical" evidence="6">
    <location>
        <begin position="148"/>
        <end position="166"/>
    </location>
</feature>
<dbReference type="GO" id="GO:0016020">
    <property type="term" value="C:membrane"/>
    <property type="evidence" value="ECO:0007669"/>
    <property type="project" value="UniProtKB-SubCell"/>
</dbReference>
<feature type="transmembrane region" description="Helical" evidence="6">
    <location>
        <begin position="69"/>
        <end position="88"/>
    </location>
</feature>
<evidence type="ECO:0000259" key="7">
    <source>
        <dbReference type="Pfam" id="PF00892"/>
    </source>
</evidence>
<evidence type="ECO:0000256" key="5">
    <source>
        <dbReference type="ARBA" id="ARBA00023136"/>
    </source>
</evidence>
<protein>
    <submittedName>
        <fullName evidence="8">S-adenosylmethionine uptake transporter</fullName>
    </submittedName>
</protein>
<keyword evidence="3 6" id="KW-0812">Transmembrane</keyword>
<evidence type="ECO:0000256" key="1">
    <source>
        <dbReference type="ARBA" id="ARBA00004141"/>
    </source>
</evidence>
<feature type="transmembrane region" description="Helical" evidence="6">
    <location>
        <begin position="261"/>
        <end position="278"/>
    </location>
</feature>
<dbReference type="Proteomes" id="UP000199664">
    <property type="component" value="Unassembled WGS sequence"/>
</dbReference>
<feature type="transmembrane region" description="Helical" evidence="6">
    <location>
        <begin position="119"/>
        <end position="136"/>
    </location>
</feature>
<keyword evidence="5 6" id="KW-0472">Membrane</keyword>
<gene>
    <name evidence="8" type="ORF">SAMN04515666_102320</name>
</gene>
<evidence type="ECO:0000256" key="2">
    <source>
        <dbReference type="ARBA" id="ARBA00009853"/>
    </source>
</evidence>
<reference evidence="9" key="1">
    <citation type="submission" date="2016-10" db="EMBL/GenBank/DDBJ databases">
        <authorList>
            <person name="Varghese N."/>
            <person name="Submissions S."/>
        </authorList>
    </citation>
    <scope>NUCLEOTIDE SEQUENCE [LARGE SCALE GENOMIC DNA]</scope>
    <source>
        <strain evidence="9">LMG 26383,CCUG 61248,R- 45681</strain>
    </source>
</reference>
<feature type="transmembrane region" description="Helical" evidence="6">
    <location>
        <begin position="35"/>
        <end position="57"/>
    </location>
</feature>
<dbReference type="SUPFAM" id="SSF103481">
    <property type="entry name" value="Multidrug resistance efflux transporter EmrE"/>
    <property type="match status" value="2"/>
</dbReference>
<feature type="transmembrane region" description="Helical" evidence="6">
    <location>
        <begin position="178"/>
        <end position="196"/>
    </location>
</feature>
<dbReference type="EMBL" id="FOAN01000002">
    <property type="protein sequence ID" value="SEK90379.1"/>
    <property type="molecule type" value="Genomic_DNA"/>
</dbReference>
<feature type="domain" description="EamA" evidence="7">
    <location>
        <begin position="10"/>
        <end position="135"/>
    </location>
</feature>
<dbReference type="Pfam" id="PF00892">
    <property type="entry name" value="EamA"/>
    <property type="match status" value="2"/>
</dbReference>
<dbReference type="STRING" id="1036779.SAMN04515666_102320"/>
<feature type="domain" description="EamA" evidence="7">
    <location>
        <begin position="148"/>
        <end position="278"/>
    </location>
</feature>
<name>A0A1H7KUA1_9HYPH</name>
<dbReference type="RefSeq" id="WP_091831253.1">
    <property type="nucleotide sequence ID" value="NZ_FOAN01000002.1"/>
</dbReference>
<accession>A0A1H7KUA1</accession>
<feature type="transmembrane region" description="Helical" evidence="6">
    <location>
        <begin position="94"/>
        <end position="112"/>
    </location>
</feature>
<dbReference type="InterPro" id="IPR000620">
    <property type="entry name" value="EamA_dom"/>
</dbReference>
<evidence type="ECO:0000256" key="4">
    <source>
        <dbReference type="ARBA" id="ARBA00022989"/>
    </source>
</evidence>
<dbReference type="AlphaFoldDB" id="A0A1H7KUA1"/>
<dbReference type="OrthoDB" id="7818056at2"/>
<proteinExistence type="inferred from homology"/>
<keyword evidence="4 6" id="KW-1133">Transmembrane helix</keyword>
<evidence type="ECO:0000313" key="9">
    <source>
        <dbReference type="Proteomes" id="UP000199664"/>
    </source>
</evidence>
<feature type="transmembrane region" description="Helical" evidence="6">
    <location>
        <begin position="208"/>
        <end position="229"/>
    </location>
</feature>
<dbReference type="PANTHER" id="PTHR22911">
    <property type="entry name" value="ACYL-MALONYL CONDENSING ENZYME-RELATED"/>
    <property type="match status" value="1"/>
</dbReference>
<evidence type="ECO:0000313" key="8">
    <source>
        <dbReference type="EMBL" id="SEK90379.1"/>
    </source>
</evidence>